<protein>
    <submittedName>
        <fullName evidence="2">Uncharacterized protein</fullName>
    </submittedName>
</protein>
<evidence type="ECO:0000256" key="1">
    <source>
        <dbReference type="SAM" id="MobiDB-lite"/>
    </source>
</evidence>
<gene>
    <name evidence="2" type="ORF">PFDG_04910</name>
</gene>
<reference evidence="3" key="1">
    <citation type="submission" date="2006-09" db="EMBL/GenBank/DDBJ databases">
        <title>Annotation of Plasmodium falciparum Dd2.</title>
        <authorList>
            <consortium name="The Broad Institute Genome Sequencing Platform"/>
            <person name="Volkman S.K."/>
            <person name="Neafsey D.E."/>
            <person name="Dash A.P."/>
            <person name="Chitnis C.E."/>
            <person name="Hartl D.L."/>
            <person name="Young S.K."/>
            <person name="Zeng Q."/>
            <person name="Koehrsen M."/>
            <person name="Alvarado L."/>
            <person name="Berlin A."/>
            <person name="Borenstein D."/>
            <person name="Chapman S.B."/>
            <person name="Chen Z."/>
            <person name="Engels R."/>
            <person name="Freedman E."/>
            <person name="Gellesch M."/>
            <person name="Goldberg J."/>
            <person name="Griggs A."/>
            <person name="Gujja S."/>
            <person name="Heilman E.R."/>
            <person name="Heiman D.I."/>
            <person name="Howarth C."/>
            <person name="Jen D."/>
            <person name="Larson L."/>
            <person name="Mehta T."/>
            <person name="Neiman D."/>
            <person name="Park D."/>
            <person name="Pearson M."/>
            <person name="Roberts A."/>
            <person name="Saif S."/>
            <person name="Shea T."/>
            <person name="Shenoy N."/>
            <person name="Sisk P."/>
            <person name="Stolte C."/>
            <person name="Sykes S."/>
            <person name="Walk T."/>
            <person name="White J."/>
            <person name="Yandava C."/>
            <person name="Haas B."/>
            <person name="Henn M.R."/>
            <person name="Nusbaum C."/>
            <person name="Birren B."/>
        </authorList>
    </citation>
    <scope>NUCLEOTIDE SEQUENCE [LARGE SCALE GENOMIC DNA]</scope>
</reference>
<feature type="region of interest" description="Disordered" evidence="1">
    <location>
        <begin position="1"/>
        <end position="93"/>
    </location>
</feature>
<organism evidence="2 3">
    <name type="scientific">Plasmodium falciparum (isolate Dd2)</name>
    <dbReference type="NCBI Taxonomy" id="57267"/>
    <lineage>
        <taxon>Eukaryota</taxon>
        <taxon>Sar</taxon>
        <taxon>Alveolata</taxon>
        <taxon>Apicomplexa</taxon>
        <taxon>Aconoidasida</taxon>
        <taxon>Haemosporida</taxon>
        <taxon>Plasmodiidae</taxon>
        <taxon>Plasmodium</taxon>
        <taxon>Plasmodium (Laverania)</taxon>
    </lineage>
</organism>
<proteinExistence type="predicted"/>
<evidence type="ECO:0000313" key="2">
    <source>
        <dbReference type="EMBL" id="KOB89360.1"/>
    </source>
</evidence>
<feature type="compositionally biased region" description="Basic and acidic residues" evidence="1">
    <location>
        <begin position="73"/>
        <end position="83"/>
    </location>
</feature>
<evidence type="ECO:0000313" key="3">
    <source>
        <dbReference type="Proteomes" id="UP000054282"/>
    </source>
</evidence>
<sequence>MMKGMPIKEIMQRMEEDDTRDPVEKPDEGEQNDERGTKGEGEKNGEGEKKAQGEITGEGEKKDEQEALLQLDEDWHSDREANKKLPGTHITKL</sequence>
<dbReference type="EMBL" id="GG702294">
    <property type="protein sequence ID" value="KOB89360.1"/>
    <property type="molecule type" value="Genomic_DNA"/>
</dbReference>
<feature type="compositionally biased region" description="Basic and acidic residues" evidence="1">
    <location>
        <begin position="10"/>
        <end position="65"/>
    </location>
</feature>
<reference evidence="3" key="2">
    <citation type="submission" date="2006-09" db="EMBL/GenBank/DDBJ databases">
        <title>The genome sequence of Plasmodium falciparum Dd2.</title>
        <authorList>
            <consortium name="The Broad Institute Genome Sequencing Platform"/>
            <person name="Birren B."/>
            <person name="Lander E."/>
            <person name="Galagan J."/>
            <person name="Nusbaum C."/>
            <person name="Devon K."/>
            <person name="Henn M."/>
            <person name="Jaffe D."/>
            <person name="Butler J."/>
            <person name="Alvarez P."/>
            <person name="Gnerre S."/>
            <person name="Grabherr M."/>
            <person name="Kleber M."/>
            <person name="Mauceli E."/>
            <person name="Brockman W."/>
            <person name="MacCallum I.A."/>
            <person name="Rounsley S."/>
            <person name="Young S."/>
            <person name="LaButti K."/>
            <person name="Pushparaj V."/>
            <person name="DeCaprio D."/>
            <person name="Crawford M."/>
            <person name="Koehrsen M."/>
            <person name="Engels R."/>
            <person name="Montgomery P."/>
            <person name="Pearson M."/>
            <person name="Howarth C."/>
            <person name="Larson L."/>
            <person name="Luoma S."/>
            <person name="White J."/>
            <person name="Kodira C."/>
            <person name="Zeng Q."/>
            <person name="O'Leary S."/>
            <person name="Yandava C."/>
            <person name="Alvarado L."/>
            <person name="Wirth D."/>
            <person name="Volkman S."/>
            <person name="Hartl D."/>
        </authorList>
    </citation>
    <scope>NUCLEOTIDE SEQUENCE [LARGE SCALE GENOMIC DNA]</scope>
</reference>
<dbReference type="KEGG" id="pfd:PFDG_04910"/>
<dbReference type="Proteomes" id="UP000054282">
    <property type="component" value="Unassembled WGS sequence"/>
</dbReference>
<dbReference type="AlphaFoldDB" id="A0A0L7M9V7"/>
<name>A0A0L7M9V7_PLAF4</name>
<accession>A0A0L7M9V7</accession>